<dbReference type="PATRIC" id="fig|1300341.3.peg.1505"/>
<feature type="transmembrane region" description="Helical" evidence="1">
    <location>
        <begin position="14"/>
        <end position="35"/>
    </location>
</feature>
<dbReference type="STRING" id="1300341.I595_1308"/>
<gene>
    <name evidence="2" type="ORF">I595_1308</name>
</gene>
<accession>A0A0P7B353</accession>
<keyword evidence="1" id="KW-1133">Transmembrane helix</keyword>
<dbReference type="OrthoDB" id="662536at2"/>
<organism evidence="2 3">
    <name type="scientific">Croceitalea dokdonensis DOKDO 023</name>
    <dbReference type="NCBI Taxonomy" id="1300341"/>
    <lineage>
        <taxon>Bacteria</taxon>
        <taxon>Pseudomonadati</taxon>
        <taxon>Bacteroidota</taxon>
        <taxon>Flavobacteriia</taxon>
        <taxon>Flavobacteriales</taxon>
        <taxon>Flavobacteriaceae</taxon>
        <taxon>Croceitalea</taxon>
    </lineage>
</organism>
<protein>
    <recommendedName>
        <fullName evidence="4">NfeD-like C-terminal domain-containing protein</fullName>
    </recommendedName>
</protein>
<dbReference type="InterPro" id="IPR012340">
    <property type="entry name" value="NA-bd_OB-fold"/>
</dbReference>
<dbReference type="EMBL" id="LDJX01000002">
    <property type="protein sequence ID" value="KPM32881.1"/>
    <property type="molecule type" value="Genomic_DNA"/>
</dbReference>
<keyword evidence="1" id="KW-0812">Transmembrane</keyword>
<keyword evidence="3" id="KW-1185">Reference proteome</keyword>
<name>A0A0P7B353_9FLAO</name>
<dbReference type="AlphaFoldDB" id="A0A0P7B353"/>
<comment type="caution">
    <text evidence="2">The sequence shown here is derived from an EMBL/GenBank/DDBJ whole genome shotgun (WGS) entry which is preliminary data.</text>
</comment>
<keyword evidence="1" id="KW-0472">Membrane</keyword>
<dbReference type="Proteomes" id="UP000050280">
    <property type="component" value="Unassembled WGS sequence"/>
</dbReference>
<evidence type="ECO:0000313" key="3">
    <source>
        <dbReference type="Proteomes" id="UP000050280"/>
    </source>
</evidence>
<dbReference type="Gene3D" id="2.40.50.140">
    <property type="entry name" value="Nucleic acid-binding proteins"/>
    <property type="match status" value="1"/>
</dbReference>
<evidence type="ECO:0000256" key="1">
    <source>
        <dbReference type="SAM" id="Phobius"/>
    </source>
</evidence>
<proteinExistence type="predicted"/>
<evidence type="ECO:0008006" key="4">
    <source>
        <dbReference type="Google" id="ProtNLM"/>
    </source>
</evidence>
<evidence type="ECO:0000313" key="2">
    <source>
        <dbReference type="EMBL" id="KPM32881.1"/>
    </source>
</evidence>
<dbReference type="RefSeq" id="WP_054558464.1">
    <property type="nucleotide sequence ID" value="NZ_LDJX01000002.1"/>
</dbReference>
<reference evidence="2 3" key="1">
    <citation type="submission" date="2015-09" db="EMBL/GenBank/DDBJ databases">
        <title>Genome sequence of the marine flavobacterium Croceitalea dokdonensis DOKDO 023 that contains proton- and sodium-pumping rhodopsins.</title>
        <authorList>
            <person name="Kwon S.-K."/>
            <person name="Lee H.K."/>
            <person name="Kwak M.-J."/>
            <person name="Kim J.F."/>
        </authorList>
    </citation>
    <scope>NUCLEOTIDE SEQUENCE [LARGE SCALE GENOMIC DNA]</scope>
    <source>
        <strain evidence="2 3">DOKDO 023</strain>
    </source>
</reference>
<feature type="transmembrane region" description="Helical" evidence="1">
    <location>
        <begin position="90"/>
        <end position="113"/>
    </location>
</feature>
<feature type="transmembrane region" description="Helical" evidence="1">
    <location>
        <begin position="56"/>
        <end position="78"/>
    </location>
</feature>
<sequence length="192" mass="20722">MENWFAALSLFEKIYWITALVSSAIFLVLMILTLVGGDADDMGGDVDAEIDGDTGIGFQFLSFKNLMGFLTIFGWSGISCLDNGLSTGLTVVISVICGLAMMTAMAALFYYLAKLQHSGTLKLHNALNQIGEVYLTVGAKRSSIGKVSIRVQGTLREMEALTDNTKDLVQGNVIKVKEVTDNGILIVESLNK</sequence>